<evidence type="ECO:0000313" key="2">
    <source>
        <dbReference type="Proteomes" id="UP001279734"/>
    </source>
</evidence>
<proteinExistence type="predicted"/>
<protein>
    <submittedName>
        <fullName evidence="1">Uncharacterized protein</fullName>
    </submittedName>
</protein>
<dbReference type="AlphaFoldDB" id="A0AAD3SMC4"/>
<dbReference type="EMBL" id="BSYO01000013">
    <property type="protein sequence ID" value="GMH13943.1"/>
    <property type="molecule type" value="Genomic_DNA"/>
</dbReference>
<sequence>MTTRIAAMLHLGVGGLALGAGGSLSYRFVPLCSNYRSRMLIGSLAVFCLVTAIHEGHDICLACCGRCTLYSLETRCPLFNALALIRKFRLGCALREWIELCGDLKSFYTVLVNIAGFGLGYMLALELKEMQLLYGLMLMLAGRQQRLGVIGTC</sequence>
<dbReference type="Proteomes" id="UP001279734">
    <property type="component" value="Unassembled WGS sequence"/>
</dbReference>
<keyword evidence="2" id="KW-1185">Reference proteome</keyword>
<comment type="caution">
    <text evidence="1">The sequence shown here is derived from an EMBL/GenBank/DDBJ whole genome shotgun (WGS) entry which is preliminary data.</text>
</comment>
<reference evidence="1" key="1">
    <citation type="submission" date="2023-05" db="EMBL/GenBank/DDBJ databases">
        <title>Nepenthes gracilis genome sequencing.</title>
        <authorList>
            <person name="Fukushima K."/>
        </authorList>
    </citation>
    <scope>NUCLEOTIDE SEQUENCE</scope>
    <source>
        <strain evidence="1">SING2019-196</strain>
    </source>
</reference>
<name>A0AAD3SMC4_NEPGR</name>
<organism evidence="1 2">
    <name type="scientific">Nepenthes gracilis</name>
    <name type="common">Slender pitcher plant</name>
    <dbReference type="NCBI Taxonomy" id="150966"/>
    <lineage>
        <taxon>Eukaryota</taxon>
        <taxon>Viridiplantae</taxon>
        <taxon>Streptophyta</taxon>
        <taxon>Embryophyta</taxon>
        <taxon>Tracheophyta</taxon>
        <taxon>Spermatophyta</taxon>
        <taxon>Magnoliopsida</taxon>
        <taxon>eudicotyledons</taxon>
        <taxon>Gunneridae</taxon>
        <taxon>Pentapetalae</taxon>
        <taxon>Caryophyllales</taxon>
        <taxon>Nepenthaceae</taxon>
        <taxon>Nepenthes</taxon>
    </lineage>
</organism>
<gene>
    <name evidence="1" type="ORF">Nepgr_015784</name>
</gene>
<evidence type="ECO:0000313" key="1">
    <source>
        <dbReference type="EMBL" id="GMH13943.1"/>
    </source>
</evidence>
<accession>A0AAD3SMC4</accession>